<dbReference type="InterPro" id="IPR051026">
    <property type="entry name" value="PI/PC_transfer"/>
</dbReference>
<evidence type="ECO:0000259" key="2">
    <source>
        <dbReference type="PROSITE" id="PS50191"/>
    </source>
</evidence>
<dbReference type="PROSITE" id="PS50191">
    <property type="entry name" value="CRAL_TRIO"/>
    <property type="match status" value="1"/>
</dbReference>
<dbReference type="SMART" id="SM00516">
    <property type="entry name" value="SEC14"/>
    <property type="match status" value="1"/>
</dbReference>
<dbReference type="Pfam" id="PF00650">
    <property type="entry name" value="CRAL_TRIO"/>
    <property type="match status" value="1"/>
</dbReference>
<organism evidence="3 4">
    <name type="scientific">Grifola frondosa</name>
    <name type="common">Maitake</name>
    <name type="synonym">Polyporus frondosus</name>
    <dbReference type="NCBI Taxonomy" id="5627"/>
    <lineage>
        <taxon>Eukaryota</taxon>
        <taxon>Fungi</taxon>
        <taxon>Dikarya</taxon>
        <taxon>Basidiomycota</taxon>
        <taxon>Agaricomycotina</taxon>
        <taxon>Agaricomycetes</taxon>
        <taxon>Polyporales</taxon>
        <taxon>Grifolaceae</taxon>
        <taxon>Grifola</taxon>
    </lineage>
</organism>
<dbReference type="Gene3D" id="3.40.525.10">
    <property type="entry name" value="CRAL-TRIO lipid binding domain"/>
    <property type="match status" value="1"/>
</dbReference>
<feature type="compositionally biased region" description="Polar residues" evidence="1">
    <location>
        <begin position="180"/>
        <end position="203"/>
    </location>
</feature>
<feature type="region of interest" description="Disordered" evidence="1">
    <location>
        <begin position="180"/>
        <end position="242"/>
    </location>
</feature>
<dbReference type="PANTHER" id="PTHR45657:SF3">
    <property type="entry name" value="TRANSPORTER, PUTATIVE (AFU_ORTHOLOGUE AFUA_5G09260)-RELATED"/>
    <property type="match status" value="1"/>
</dbReference>
<dbReference type="STRING" id="5627.A0A1C7M3B3"/>
<dbReference type="InterPro" id="IPR036865">
    <property type="entry name" value="CRAL-TRIO_dom_sf"/>
</dbReference>
<evidence type="ECO:0000313" key="3">
    <source>
        <dbReference type="EMBL" id="OBZ71395.1"/>
    </source>
</evidence>
<dbReference type="PANTHER" id="PTHR45657">
    <property type="entry name" value="CRAL-TRIO DOMAIN-CONTAINING PROTEIN YKL091C-RELATED"/>
    <property type="match status" value="1"/>
</dbReference>
<name>A0A1C7M3B3_GRIFR</name>
<dbReference type="SUPFAM" id="SSF52087">
    <property type="entry name" value="CRAL/TRIO domain"/>
    <property type="match status" value="1"/>
</dbReference>
<comment type="caution">
    <text evidence="3">The sequence shown here is derived from an EMBL/GenBank/DDBJ whole genome shotgun (WGS) entry which is preliminary data.</text>
</comment>
<dbReference type="CDD" id="cd00170">
    <property type="entry name" value="SEC14"/>
    <property type="match status" value="1"/>
</dbReference>
<dbReference type="AlphaFoldDB" id="A0A1C7M3B3"/>
<dbReference type="Proteomes" id="UP000092993">
    <property type="component" value="Unassembled WGS sequence"/>
</dbReference>
<gene>
    <name evidence="3" type="primary">Sec14l2</name>
    <name evidence="3" type="ORF">A0H81_08624</name>
</gene>
<feature type="domain" description="CRAL-TRIO" evidence="2">
    <location>
        <begin position="239"/>
        <end position="342"/>
    </location>
</feature>
<evidence type="ECO:0000313" key="4">
    <source>
        <dbReference type="Proteomes" id="UP000092993"/>
    </source>
</evidence>
<protein>
    <submittedName>
        <fullName evidence="3">SEC14-like protein 2</fullName>
    </submittedName>
</protein>
<proteinExistence type="predicted"/>
<feature type="compositionally biased region" description="Pro residues" evidence="1">
    <location>
        <begin position="224"/>
        <end position="237"/>
    </location>
</feature>
<dbReference type="Gene3D" id="1.10.8.20">
    <property type="entry name" value="N-terminal domain of phosphatidylinositol transfer protein sec14p"/>
    <property type="match status" value="1"/>
</dbReference>
<reference evidence="3 4" key="1">
    <citation type="submission" date="2016-03" db="EMBL/GenBank/DDBJ databases">
        <title>Whole genome sequencing of Grifola frondosa 9006-11.</title>
        <authorList>
            <person name="Min B."/>
            <person name="Park H."/>
            <person name="Kim J.-G."/>
            <person name="Cho H."/>
            <person name="Oh Y.-L."/>
            <person name="Kong W.-S."/>
            <person name="Choi I.-G."/>
        </authorList>
    </citation>
    <scope>NUCLEOTIDE SEQUENCE [LARGE SCALE GENOMIC DNA]</scope>
    <source>
        <strain evidence="3 4">9006-11</strain>
    </source>
</reference>
<keyword evidence="4" id="KW-1185">Reference proteome</keyword>
<dbReference type="OrthoDB" id="30289at2759"/>
<dbReference type="EMBL" id="LUGG01000011">
    <property type="protein sequence ID" value="OBZ71395.1"/>
    <property type="molecule type" value="Genomic_DNA"/>
</dbReference>
<evidence type="ECO:0000256" key="1">
    <source>
        <dbReference type="SAM" id="MobiDB-lite"/>
    </source>
</evidence>
<feature type="non-terminal residue" evidence="3">
    <location>
        <position position="1"/>
    </location>
</feature>
<sequence>IKCDDDSAALAECARSVRSVLGFFQPSSAAALTMSDSPDIVDPDVLTGHLGHLSPQQQSAFAAFKDILANAHLYTPQTTQTSLLPPTTSPPYYVFFAHVASTTVKPTSSSPMHTHGAHAITSTLSTPLFLQPSSSPHAASTPAGPGAATRYRWFSTAAESTNMYVPYPVPVERTASVLSRRSSTPYPPNVATSVCKSPQSTAHPSRRSLIPAQRRAVRNHDLLRPPPLHPPPPPHSPHPISSVTTIIDLDSVSLTSLWSLRAHLQEASTLATANYPETLSTIAVVNSPAFFPTVWGWVKPWFDEGTRRKVHVLGKDPGPVLRTLIDPKDLPKPYGGDLNWTFEDEPALDDAARELLGEMPKGPVVFEDGRVRHPIVPHPMHHDSAAGSSHEY</sequence>
<dbReference type="InterPro" id="IPR001251">
    <property type="entry name" value="CRAL-TRIO_dom"/>
</dbReference>
<accession>A0A1C7M3B3</accession>